<keyword evidence="1" id="KW-0596">Phosphopantetheine</keyword>
<reference evidence="6 7" key="1">
    <citation type="submission" date="2020-03" db="EMBL/GenBank/DDBJ databases">
        <title>Draft genome of Streptomyces sp. ventii, isolated from the Axial Seamount in the Pacific Ocean, and resequencing of the two type strains Streptomyces lonarensis strain NCL 716 and Streptomyces bohaiensis strain 11A07.</title>
        <authorList>
            <person name="Loughran R.M."/>
            <person name="Pfannmuller K.M."/>
            <person name="Wasson B.J."/>
            <person name="Deadmond M.C."/>
            <person name="Paddock B.E."/>
            <person name="Koyack M.J."/>
            <person name="Gallegos D.A."/>
            <person name="Mitchell E.A."/>
            <person name="Ushijima B."/>
            <person name="Saw J.H."/>
            <person name="Mcphail K.L."/>
            <person name="Videau P."/>
        </authorList>
    </citation>
    <scope>NUCLEOTIDE SEQUENCE [LARGE SCALE GENOMIC DNA]</scope>
    <source>
        <strain evidence="6 7">NCL716</strain>
    </source>
</reference>
<comment type="caution">
    <text evidence="6">The sequence shown here is derived from an EMBL/GenBank/DDBJ whole genome shotgun (WGS) entry which is preliminary data.</text>
</comment>
<accession>A0A7X6CY62</accession>
<dbReference type="InterPro" id="IPR013968">
    <property type="entry name" value="PKS_KR"/>
</dbReference>
<dbReference type="SUPFAM" id="SSF51735">
    <property type="entry name" value="NAD(P)-binding Rossmann-fold domains"/>
    <property type="match status" value="3"/>
</dbReference>
<dbReference type="InterPro" id="IPR057326">
    <property type="entry name" value="KR_dom"/>
</dbReference>
<evidence type="ECO:0000313" key="6">
    <source>
        <dbReference type="EMBL" id="NJQ04713.1"/>
    </source>
</evidence>
<evidence type="ECO:0000256" key="3">
    <source>
        <dbReference type="ARBA" id="ARBA00022679"/>
    </source>
</evidence>
<dbReference type="Proteomes" id="UP000578686">
    <property type="component" value="Unassembled WGS sequence"/>
</dbReference>
<dbReference type="InterPro" id="IPR020806">
    <property type="entry name" value="PKS_PP-bd"/>
</dbReference>
<dbReference type="AlphaFoldDB" id="A0A7X6CY62"/>
<feature type="domain" description="Carrier" evidence="5">
    <location>
        <begin position="381"/>
        <end position="456"/>
    </location>
</feature>
<evidence type="ECO:0000256" key="4">
    <source>
        <dbReference type="ARBA" id="ARBA00023268"/>
    </source>
</evidence>
<dbReference type="Pfam" id="PF07993">
    <property type="entry name" value="NAD_binding_4"/>
    <property type="match status" value="1"/>
</dbReference>
<dbReference type="Pfam" id="PF00550">
    <property type="entry name" value="PP-binding"/>
    <property type="match status" value="1"/>
</dbReference>
<dbReference type="NCBIfam" id="TIGR01746">
    <property type="entry name" value="Thioester-redct"/>
    <property type="match status" value="1"/>
</dbReference>
<dbReference type="EMBL" id="JAAVJD010000013">
    <property type="protein sequence ID" value="NJQ04713.1"/>
    <property type="molecule type" value="Genomic_DNA"/>
</dbReference>
<evidence type="ECO:0000256" key="2">
    <source>
        <dbReference type="ARBA" id="ARBA00022553"/>
    </source>
</evidence>
<dbReference type="PANTHER" id="PTHR43775">
    <property type="entry name" value="FATTY ACID SYNTHASE"/>
    <property type="match status" value="1"/>
</dbReference>
<dbReference type="InterPro" id="IPR013120">
    <property type="entry name" value="FAR_NAD-bd"/>
</dbReference>
<gene>
    <name evidence="6" type="ORF">HCN56_03735</name>
</gene>
<dbReference type="PROSITE" id="PS50075">
    <property type="entry name" value="CARRIER"/>
    <property type="match status" value="1"/>
</dbReference>
<dbReference type="InterPro" id="IPR036736">
    <property type="entry name" value="ACP-like_sf"/>
</dbReference>
<protein>
    <submittedName>
        <fullName evidence="6">SDR family NAD(P)-dependent oxidoreductase</fullName>
    </submittedName>
</protein>
<name>A0A7X6CY62_9ACTN</name>
<dbReference type="CDD" id="cd05235">
    <property type="entry name" value="SDR_e1"/>
    <property type="match status" value="1"/>
</dbReference>
<evidence type="ECO:0000259" key="5">
    <source>
        <dbReference type="PROSITE" id="PS50075"/>
    </source>
</evidence>
<dbReference type="GO" id="GO:0031177">
    <property type="term" value="F:phosphopantetheine binding"/>
    <property type="evidence" value="ECO:0007669"/>
    <property type="project" value="InterPro"/>
</dbReference>
<evidence type="ECO:0000256" key="1">
    <source>
        <dbReference type="ARBA" id="ARBA00022450"/>
    </source>
</evidence>
<dbReference type="Gene3D" id="1.10.1200.10">
    <property type="entry name" value="ACP-like"/>
    <property type="match status" value="1"/>
</dbReference>
<keyword evidence="4" id="KW-0511">Multifunctional enzyme</keyword>
<dbReference type="GO" id="GO:0006633">
    <property type="term" value="P:fatty acid biosynthetic process"/>
    <property type="evidence" value="ECO:0007669"/>
    <property type="project" value="TreeGrafter"/>
</dbReference>
<dbReference type="Gene3D" id="3.40.50.720">
    <property type="entry name" value="NAD(P)-binding Rossmann-like Domain"/>
    <property type="match status" value="2"/>
</dbReference>
<dbReference type="SUPFAM" id="SSF47336">
    <property type="entry name" value="ACP-like"/>
    <property type="match status" value="1"/>
</dbReference>
<dbReference type="CDD" id="cd08956">
    <property type="entry name" value="KR_3_FAS_SDR_x"/>
    <property type="match status" value="1"/>
</dbReference>
<dbReference type="PANTHER" id="PTHR43775:SF51">
    <property type="entry name" value="INACTIVE PHENOLPHTHIOCEROL SYNTHESIS POLYKETIDE SYNTHASE TYPE I PKS1-RELATED"/>
    <property type="match status" value="1"/>
</dbReference>
<dbReference type="InterPro" id="IPR009081">
    <property type="entry name" value="PP-bd_ACP"/>
</dbReference>
<dbReference type="InterPro" id="IPR006162">
    <property type="entry name" value="Ppantetheine_attach_site"/>
</dbReference>
<dbReference type="FunFam" id="1.10.1200.10:FF:000007">
    <property type="entry name" value="Probable polyketide synthase pks17"/>
    <property type="match status" value="1"/>
</dbReference>
<dbReference type="SMART" id="SM01294">
    <property type="entry name" value="PKS_PP_betabranch"/>
    <property type="match status" value="1"/>
</dbReference>
<dbReference type="SMART" id="SM00823">
    <property type="entry name" value="PKS_PP"/>
    <property type="match status" value="1"/>
</dbReference>
<dbReference type="SMART" id="SM00822">
    <property type="entry name" value="PKS_KR"/>
    <property type="match status" value="1"/>
</dbReference>
<dbReference type="Pfam" id="PF08659">
    <property type="entry name" value="KR"/>
    <property type="match status" value="1"/>
</dbReference>
<organism evidence="6 7">
    <name type="scientific">Streptomyces lonarensis</name>
    <dbReference type="NCBI Taxonomy" id="700599"/>
    <lineage>
        <taxon>Bacteria</taxon>
        <taxon>Bacillati</taxon>
        <taxon>Actinomycetota</taxon>
        <taxon>Actinomycetes</taxon>
        <taxon>Kitasatosporales</taxon>
        <taxon>Streptomycetaceae</taxon>
        <taxon>Streptomyces</taxon>
    </lineage>
</organism>
<dbReference type="InterPro" id="IPR036291">
    <property type="entry name" value="NAD(P)-bd_dom_sf"/>
</dbReference>
<keyword evidence="7" id="KW-1185">Reference proteome</keyword>
<dbReference type="InterPro" id="IPR050091">
    <property type="entry name" value="PKS_NRPS_Biosynth_Enz"/>
</dbReference>
<keyword evidence="2" id="KW-0597">Phosphoprotein</keyword>
<evidence type="ECO:0000313" key="7">
    <source>
        <dbReference type="Proteomes" id="UP000578686"/>
    </source>
</evidence>
<dbReference type="GO" id="GO:0017000">
    <property type="term" value="P:antibiotic biosynthetic process"/>
    <property type="evidence" value="ECO:0007669"/>
    <property type="project" value="UniProtKB-ARBA"/>
</dbReference>
<sequence>MTRDRVAEEPLFRHRTIGVHLGVRLLGELEAEHQPHPGRIVLVDIASSAGGQTPPEDQLAAVVASDEPQVALRDGRILVPRLVRGGERNPGPGRRQLRQEGTVLVTGGTGGLGALVAGRLVREHGVRHLQLLSRRGGETPGAATLAAELRTAGAETVSFTACDASDRAALTAALDRIPATRPLTGVVHAAGATDDALVTDLSPERLRSVMRVKATAAWHLHELTRDLDLAVFLLFSSIAGLVGGPGQGNYAAANAYLDALAEHRAAHGLAATSVAWGLWDVDTGITAQLSRRDRERIADSGFPPLAVEDGMDLLDAALASDQPMLVAAPLDLPAVRRNAPAPRLLAAVTGATGRRTAANSGSKTGALARRLSGLPPEEHRAALLATVRAEAAAVAGHPDPERVPAGSSFPTLGFDSLTSVELRNRLARSTGLALPPTVVFDHPTPSALAAFLHDRLTRAGGASSGANPAQSGYDSDADIDLAAEVVLPDDIRPAATGASPREGARHILLTGATGFLGAFLLRDLCRTTDATVHCLVRASDESEAFKRLQASLEWYQVWDDIVPSRLSVVVGDLARPRFGLDEDAFDHLARRTDVVVHNGAQVNWLQPYAALKAANVLGTVEVLRLAARHRTTPVHYVSTVGVFDGARADGAPLRPSDPTGPPEKLASGYLRSKWVAEGIVGLARQRGLPVSITRVDVVSGDRVNGACQTRDFVWLSLKGLIQARAVPQGTGGRFHLLPVDHVSAAITEIAANPGTHDGTYHLYNPNAYTLAHCVARLRARGYELEELRPEVWRERIAGDRDNALYPLLHAFELMTSDPEAFYPPIDTTSTDEVLAKRGITCPELTDDLFDRYIDFFVARGHLPPHPAAARG</sequence>
<dbReference type="GO" id="GO:0004312">
    <property type="term" value="F:fatty acid synthase activity"/>
    <property type="evidence" value="ECO:0007669"/>
    <property type="project" value="TreeGrafter"/>
</dbReference>
<keyword evidence="3" id="KW-0808">Transferase</keyword>
<dbReference type="PROSITE" id="PS00012">
    <property type="entry name" value="PHOSPHOPANTETHEINE"/>
    <property type="match status" value="1"/>
</dbReference>
<dbReference type="InterPro" id="IPR010080">
    <property type="entry name" value="Thioester_reductase-like_dom"/>
</dbReference>
<proteinExistence type="predicted"/>